<name>A0A855NEH1_CAMHY</name>
<dbReference type="InterPro" id="IPR006528">
    <property type="entry name" value="Phage_head_morphogenesis_dom"/>
</dbReference>
<reference evidence="2 3" key="1">
    <citation type="submission" date="2017-06" db="EMBL/GenBank/DDBJ databases">
        <title>Updating the genomic taxonomy and epidemiology of Campylobacter hyointestinalis; discovery in New Zealand farmed ruminants.</title>
        <authorList>
            <person name="Wilkinson D.A."/>
            <person name="Fayaz A."/>
            <person name="Biggs P.J."/>
            <person name="Midwinter A.C."/>
        </authorList>
    </citation>
    <scope>NUCLEOTIDE SEQUENCE [LARGE SCALE GENOMIC DNA]</scope>
    <source>
        <strain evidence="2 3">S1614a</strain>
    </source>
</reference>
<evidence type="ECO:0000313" key="3">
    <source>
        <dbReference type="Proteomes" id="UP000239685"/>
    </source>
</evidence>
<gene>
    <name evidence="2" type="ORF">CDQ78_03790</name>
</gene>
<organism evidence="2 3">
    <name type="scientific">Campylobacter hyointestinalis subsp. hyointestinalis</name>
    <dbReference type="NCBI Taxonomy" id="91352"/>
    <lineage>
        <taxon>Bacteria</taxon>
        <taxon>Pseudomonadati</taxon>
        <taxon>Campylobacterota</taxon>
        <taxon>Epsilonproteobacteria</taxon>
        <taxon>Campylobacterales</taxon>
        <taxon>Campylobacteraceae</taxon>
        <taxon>Campylobacter</taxon>
    </lineage>
</organism>
<comment type="caution">
    <text evidence="2">The sequence shown here is derived from an EMBL/GenBank/DDBJ whole genome shotgun (WGS) entry which is preliminary data.</text>
</comment>
<dbReference type="NCBIfam" id="TIGR01641">
    <property type="entry name" value="phageSPP1_gp7"/>
    <property type="match status" value="1"/>
</dbReference>
<dbReference type="RefSeq" id="WP_104119571.1">
    <property type="nucleotide sequence ID" value="NZ_NIQP01000003.1"/>
</dbReference>
<accession>A0A855NEH1</accession>
<evidence type="ECO:0000259" key="1">
    <source>
        <dbReference type="Pfam" id="PF04233"/>
    </source>
</evidence>
<dbReference type="Proteomes" id="UP000239685">
    <property type="component" value="Unassembled WGS sequence"/>
</dbReference>
<feature type="domain" description="Phage head morphogenesis" evidence="1">
    <location>
        <begin position="52"/>
        <end position="179"/>
    </location>
</feature>
<protein>
    <submittedName>
        <fullName evidence="2">Phage head morphogenesis protein</fullName>
    </submittedName>
</protein>
<dbReference type="AlphaFoldDB" id="A0A855NEH1"/>
<sequence>MTFSFFDEPTAVARFLQDKKPELHFDYDEIAHDAHKRAFTIAKMTELDLLKDMQNSLYEAFKNGVKLDEWKKQIKPKLAARGWLGKTQVTNPKTGETKNIYVGNHRLKTIYNTNMRTAYSQARYQSQMKASGEYFRYVAVLDRLTRPAHKRMHGVVLPKTDKFWDTNYPPNDWNCRCKVQVLSEAQLKSRGINPFKDGSFLKDIAGADFAYNPGKKIDKLDEILSKKQESALATLRPKEQAKLKKRLDQFEHERDLYTWQKGLDNMVNAILAGQIIKDKIYQVAQVGVLKPNIKNTLKEINIEPKAESIAVYQNTISHITRDTKPKSKEPNADEIKAVVSVFDEAKHVFYDMQENTLLYFYNSLQDDKMTNYAAVNLDYVLKKFRTDNFIATISKIPLRSYKGILSDKKRYKRLK</sequence>
<dbReference type="Pfam" id="PF04233">
    <property type="entry name" value="Phage_Mu_F"/>
    <property type="match status" value="1"/>
</dbReference>
<proteinExistence type="predicted"/>
<evidence type="ECO:0000313" key="2">
    <source>
        <dbReference type="EMBL" id="PPB72062.1"/>
    </source>
</evidence>
<dbReference type="EMBL" id="NIQP01000003">
    <property type="protein sequence ID" value="PPB72062.1"/>
    <property type="molecule type" value="Genomic_DNA"/>
</dbReference>